<gene>
    <name evidence="3" type="ORF">C7M84_013327</name>
</gene>
<dbReference type="PANTHER" id="PTHR12356:SF18">
    <property type="entry name" value="NUDC DOMAIN-CONTAINING PROTEIN 2"/>
    <property type="match status" value="1"/>
</dbReference>
<dbReference type="GO" id="GO:0006457">
    <property type="term" value="P:protein folding"/>
    <property type="evidence" value="ECO:0007669"/>
    <property type="project" value="TreeGrafter"/>
</dbReference>
<dbReference type="Pfam" id="PF04969">
    <property type="entry name" value="CS"/>
    <property type="match status" value="1"/>
</dbReference>
<dbReference type="EMBL" id="QCYY01002659">
    <property type="protein sequence ID" value="ROT68526.1"/>
    <property type="molecule type" value="Genomic_DNA"/>
</dbReference>
<protein>
    <submittedName>
        <fullName evidence="3">Putative NudC domain-containing protein</fullName>
    </submittedName>
</protein>
<evidence type="ECO:0000259" key="2">
    <source>
        <dbReference type="PROSITE" id="PS51203"/>
    </source>
</evidence>
<name>A0A423SW77_PENVA</name>
<dbReference type="PANTHER" id="PTHR12356">
    <property type="entry name" value="NUCLEAR MOVEMENT PROTEIN NUDC"/>
    <property type="match status" value="1"/>
</dbReference>
<dbReference type="Gene3D" id="1.20.5.740">
    <property type="entry name" value="Single helix bin"/>
    <property type="match status" value="1"/>
</dbReference>
<organism evidence="3 4">
    <name type="scientific">Penaeus vannamei</name>
    <name type="common">Whiteleg shrimp</name>
    <name type="synonym">Litopenaeus vannamei</name>
    <dbReference type="NCBI Taxonomy" id="6689"/>
    <lineage>
        <taxon>Eukaryota</taxon>
        <taxon>Metazoa</taxon>
        <taxon>Ecdysozoa</taxon>
        <taxon>Arthropoda</taxon>
        <taxon>Crustacea</taxon>
        <taxon>Multicrustacea</taxon>
        <taxon>Malacostraca</taxon>
        <taxon>Eumalacostraca</taxon>
        <taxon>Eucarida</taxon>
        <taxon>Decapoda</taxon>
        <taxon>Dendrobranchiata</taxon>
        <taxon>Penaeoidea</taxon>
        <taxon>Penaeidae</taxon>
        <taxon>Penaeus</taxon>
    </lineage>
</organism>
<feature type="region of interest" description="Disordered" evidence="1">
    <location>
        <begin position="144"/>
        <end position="175"/>
    </location>
</feature>
<dbReference type="PROSITE" id="PS51203">
    <property type="entry name" value="CS"/>
    <property type="match status" value="1"/>
</dbReference>
<keyword evidence="4" id="KW-1185">Reference proteome</keyword>
<dbReference type="OrthoDB" id="515366at2759"/>
<dbReference type="AlphaFoldDB" id="A0A423SW77"/>
<dbReference type="SUPFAM" id="SSF49764">
    <property type="entry name" value="HSP20-like chaperones"/>
    <property type="match status" value="1"/>
</dbReference>
<dbReference type="Proteomes" id="UP000283509">
    <property type="component" value="Unassembled WGS sequence"/>
</dbReference>
<reference evidence="3 4" key="1">
    <citation type="submission" date="2018-04" db="EMBL/GenBank/DDBJ databases">
        <authorList>
            <person name="Zhang X."/>
            <person name="Yuan J."/>
            <person name="Li F."/>
            <person name="Xiang J."/>
        </authorList>
    </citation>
    <scope>NUCLEOTIDE SEQUENCE [LARGE SCALE GENOMIC DNA]</scope>
    <source>
        <tissue evidence="3">Muscle</tissue>
    </source>
</reference>
<feature type="compositionally biased region" description="Basic and acidic residues" evidence="1">
    <location>
        <begin position="148"/>
        <end position="175"/>
    </location>
</feature>
<accession>A0A423SW77</accession>
<reference evidence="3 4" key="2">
    <citation type="submission" date="2019-01" db="EMBL/GenBank/DDBJ databases">
        <title>The decoding of complex shrimp genome reveals the adaptation for benthos swimmer, frequently molting mechanism and breeding impact on genome.</title>
        <authorList>
            <person name="Sun Y."/>
            <person name="Gao Y."/>
            <person name="Yu Y."/>
        </authorList>
    </citation>
    <scope>NUCLEOTIDE SEQUENCE [LARGE SCALE GENOMIC DNA]</scope>
    <source>
        <tissue evidence="3">Muscle</tissue>
    </source>
</reference>
<dbReference type="InterPro" id="IPR008978">
    <property type="entry name" value="HSP20-like_chaperone"/>
</dbReference>
<dbReference type="Gene3D" id="2.60.40.790">
    <property type="match status" value="1"/>
</dbReference>
<dbReference type="InterPro" id="IPR037898">
    <property type="entry name" value="NudC_fam"/>
</dbReference>
<dbReference type="STRING" id="6689.A0A423SW77"/>
<dbReference type="InterPro" id="IPR007052">
    <property type="entry name" value="CS_dom"/>
</dbReference>
<evidence type="ECO:0000256" key="1">
    <source>
        <dbReference type="SAM" id="MobiDB-lite"/>
    </source>
</evidence>
<dbReference type="GO" id="GO:0051082">
    <property type="term" value="F:unfolded protein binding"/>
    <property type="evidence" value="ECO:0007669"/>
    <property type="project" value="TreeGrafter"/>
</dbReference>
<feature type="domain" description="CS" evidence="2">
    <location>
        <begin position="18"/>
        <end position="109"/>
    </location>
</feature>
<evidence type="ECO:0000313" key="4">
    <source>
        <dbReference type="Proteomes" id="UP000283509"/>
    </source>
</evidence>
<proteinExistence type="predicted"/>
<evidence type="ECO:0000313" key="3">
    <source>
        <dbReference type="EMBL" id="ROT68526.1"/>
    </source>
</evidence>
<comment type="caution">
    <text evidence="3">The sequence shown here is derived from an EMBL/GenBank/DDBJ whole genome shotgun (WGS) entry which is preliminary data.</text>
</comment>
<dbReference type="GO" id="GO:0005737">
    <property type="term" value="C:cytoplasm"/>
    <property type="evidence" value="ECO:0007669"/>
    <property type="project" value="TreeGrafter"/>
</dbReference>
<sequence>MPDYVETNFDERSGFVPCATPWGRWWQTVAEVHVEVTIPEGTRSKFIQVTVKPSHMKVVVLDKVIIEGSLFAVVRTDETIWTIEDKKILHIAMTKADACTKETVWGGLLKDEYLADPWTLHEMRKKLDLERFQIENPGFDFSGAQLKKGYDSPKGSEIEEWEKKQKEKLEAAADQ</sequence>